<dbReference type="RefSeq" id="XP_005535494.1">
    <property type="nucleotide sequence ID" value="XM_005535437.1"/>
</dbReference>
<dbReference type="PROSITE" id="PS50896">
    <property type="entry name" value="LISH"/>
    <property type="match status" value="1"/>
</dbReference>
<reference evidence="3 4" key="2">
    <citation type="journal article" date="2007" name="BMC Biol.">
        <title>A 100%-complete sequence reveals unusually simple genomic features in the hot-spring red alga Cyanidioschyzon merolae.</title>
        <authorList>
            <person name="Nozaki H."/>
            <person name="Takano H."/>
            <person name="Misumi O."/>
            <person name="Terasawa K."/>
            <person name="Matsuzaki M."/>
            <person name="Maruyama S."/>
            <person name="Nishida K."/>
            <person name="Yagisawa F."/>
            <person name="Yoshida Y."/>
            <person name="Fujiwara T."/>
            <person name="Takio S."/>
            <person name="Tamura K."/>
            <person name="Chung S.J."/>
            <person name="Nakamura S."/>
            <person name="Kuroiwa H."/>
            <person name="Tanaka K."/>
            <person name="Sato N."/>
            <person name="Kuroiwa T."/>
        </authorList>
    </citation>
    <scope>NUCLEOTIDE SEQUENCE [LARGE SCALE GENOMIC DNA]</scope>
    <source>
        <strain evidence="3 4">10D</strain>
    </source>
</reference>
<evidence type="ECO:0000256" key="1">
    <source>
        <dbReference type="SAM" id="MobiDB-lite"/>
    </source>
</evidence>
<dbReference type="SMART" id="SM00667">
    <property type="entry name" value="LisH"/>
    <property type="match status" value="1"/>
</dbReference>
<dbReference type="PROSITE" id="PS50897">
    <property type="entry name" value="CTLH"/>
    <property type="match status" value="1"/>
</dbReference>
<dbReference type="Pfam" id="PF10607">
    <property type="entry name" value="CTLH"/>
    <property type="match status" value="1"/>
</dbReference>
<dbReference type="PANTHER" id="PTHR12864">
    <property type="entry name" value="RAN BINDING PROTEIN 9-RELATED"/>
    <property type="match status" value="1"/>
</dbReference>
<dbReference type="InterPro" id="IPR006594">
    <property type="entry name" value="LisH"/>
</dbReference>
<dbReference type="InterPro" id="IPR006595">
    <property type="entry name" value="CTLH_C"/>
</dbReference>
<organism evidence="3 4">
    <name type="scientific">Cyanidioschyzon merolae (strain NIES-3377 / 10D)</name>
    <name type="common">Unicellular red alga</name>
    <dbReference type="NCBI Taxonomy" id="280699"/>
    <lineage>
        <taxon>Eukaryota</taxon>
        <taxon>Rhodophyta</taxon>
        <taxon>Bangiophyceae</taxon>
        <taxon>Cyanidiales</taxon>
        <taxon>Cyanidiaceae</taxon>
        <taxon>Cyanidioschyzon</taxon>
    </lineage>
</organism>
<reference evidence="3 4" key="1">
    <citation type="journal article" date="2004" name="Nature">
        <title>Genome sequence of the ultrasmall unicellular red alga Cyanidioschyzon merolae 10D.</title>
        <authorList>
            <person name="Matsuzaki M."/>
            <person name="Misumi O."/>
            <person name="Shin-i T."/>
            <person name="Maruyama S."/>
            <person name="Takahara M."/>
            <person name="Miyagishima S."/>
            <person name="Mori T."/>
            <person name="Nishida K."/>
            <person name="Yagisawa F."/>
            <person name="Nishida K."/>
            <person name="Yoshida Y."/>
            <person name="Nishimura Y."/>
            <person name="Nakao S."/>
            <person name="Kobayashi T."/>
            <person name="Momoyama Y."/>
            <person name="Higashiyama T."/>
            <person name="Minoda A."/>
            <person name="Sano M."/>
            <person name="Nomoto H."/>
            <person name="Oishi K."/>
            <person name="Hayashi H."/>
            <person name="Ohta F."/>
            <person name="Nishizaka S."/>
            <person name="Haga S."/>
            <person name="Miura S."/>
            <person name="Morishita T."/>
            <person name="Kabeya Y."/>
            <person name="Terasawa K."/>
            <person name="Suzuki Y."/>
            <person name="Ishii Y."/>
            <person name="Asakawa S."/>
            <person name="Takano H."/>
            <person name="Ohta N."/>
            <person name="Kuroiwa H."/>
            <person name="Tanaka K."/>
            <person name="Shimizu N."/>
            <person name="Sugano S."/>
            <person name="Sato N."/>
            <person name="Nozaki H."/>
            <person name="Ogasawara N."/>
            <person name="Kohara Y."/>
            <person name="Kuroiwa T."/>
        </authorList>
    </citation>
    <scope>NUCLEOTIDE SEQUENCE [LARGE SCALE GENOMIC DNA]</scope>
    <source>
        <strain evidence="3 4">10D</strain>
    </source>
</reference>
<gene>
    <name evidence="3" type="ORF">CYME_CMD143C</name>
</gene>
<keyword evidence="4" id="KW-1185">Reference proteome</keyword>
<evidence type="ECO:0000313" key="3">
    <source>
        <dbReference type="EMBL" id="BAM79208.1"/>
    </source>
</evidence>
<dbReference type="InterPro" id="IPR024964">
    <property type="entry name" value="CTLH/CRA"/>
</dbReference>
<feature type="region of interest" description="Disordered" evidence="1">
    <location>
        <begin position="1"/>
        <end position="35"/>
    </location>
</feature>
<dbReference type="Pfam" id="PF08513">
    <property type="entry name" value="LisH"/>
    <property type="match status" value="1"/>
</dbReference>
<feature type="region of interest" description="Disordered" evidence="1">
    <location>
        <begin position="260"/>
        <end position="281"/>
    </location>
</feature>
<name>M1VFA6_CYAM1</name>
<dbReference type="GeneID" id="16992692"/>
<evidence type="ECO:0000259" key="2">
    <source>
        <dbReference type="PROSITE" id="PS50897"/>
    </source>
</evidence>
<dbReference type="AlphaFoldDB" id="M1VFA6"/>
<dbReference type="eggNOG" id="KOG2659">
    <property type="taxonomic scope" value="Eukaryota"/>
</dbReference>
<feature type="domain" description="CTLH" evidence="2">
    <location>
        <begin position="95"/>
        <end position="152"/>
    </location>
</feature>
<dbReference type="KEGG" id="cme:CYME_CMD143C"/>
<dbReference type="Proteomes" id="UP000007014">
    <property type="component" value="Chromosome 4"/>
</dbReference>
<dbReference type="Gramene" id="CMD143CT">
    <property type="protein sequence ID" value="CMD143CT"/>
    <property type="gene ID" value="CMD143C"/>
</dbReference>
<dbReference type="STRING" id="280699.M1VFA6"/>
<protein>
    <recommendedName>
        <fullName evidence="2">CTLH domain-containing protein</fullName>
    </recommendedName>
</protein>
<dbReference type="OMA" id="KMILWAQ"/>
<proteinExistence type="predicted"/>
<dbReference type="InterPro" id="IPR013144">
    <property type="entry name" value="CRA_dom"/>
</dbReference>
<feature type="compositionally biased region" description="Polar residues" evidence="1">
    <location>
        <begin position="262"/>
        <end position="271"/>
    </location>
</feature>
<dbReference type="EMBL" id="AP006486">
    <property type="protein sequence ID" value="BAM79208.1"/>
    <property type="molecule type" value="Genomic_DNA"/>
</dbReference>
<dbReference type="SMART" id="SM00668">
    <property type="entry name" value="CTLH"/>
    <property type="match status" value="1"/>
</dbReference>
<evidence type="ECO:0000313" key="4">
    <source>
        <dbReference type="Proteomes" id="UP000007014"/>
    </source>
</evidence>
<feature type="compositionally biased region" description="Low complexity" evidence="1">
    <location>
        <begin position="25"/>
        <end position="35"/>
    </location>
</feature>
<dbReference type="HOGENOM" id="CLU_073203_1_0_1"/>
<dbReference type="InterPro" id="IPR050618">
    <property type="entry name" value="Ubq-SigPath_Reg"/>
</dbReference>
<feature type="compositionally biased region" description="Gly residues" evidence="1">
    <location>
        <begin position="12"/>
        <end position="22"/>
    </location>
</feature>
<accession>M1VFA6</accession>
<dbReference type="OrthoDB" id="2415936at2759"/>
<dbReference type="SMART" id="SM00757">
    <property type="entry name" value="CRA"/>
    <property type="match status" value="1"/>
</dbReference>
<sequence length="281" mass="30705">MQAGGAEIWPGAGAGTAAGTGGSDATPVAAAATTTTGASRSFSVRDWEARLRQVRVDKRDINRLVMNYFVVEGYADAAAAFASESGMEPGVDLSATQQRLEARALVEEGRILEAIQRVNALNPEVLDSNPTLHFRLQKQRLIELIRQGCIEEAITFAQAELAPLGQTDESYLEELERAMALLIYDTATQHPDTSMVQELLDERQRTRLASELNAAILANQNQEISHKLPRLIRLMRYAERDLRSRGVVFPELDLETGVLRESSVSATSTQAEPEPMADPSA</sequence>